<name>A0AAD5ZWH7_9POAL</name>
<feature type="domain" description="Ankyrin repeat" evidence="6">
    <location>
        <begin position="208"/>
        <end position="591"/>
    </location>
</feature>
<dbReference type="Pfam" id="PF11904">
    <property type="entry name" value="ANKRD13_C"/>
    <property type="match status" value="1"/>
</dbReference>
<dbReference type="Proteomes" id="UP001210211">
    <property type="component" value="Unassembled WGS sequence"/>
</dbReference>
<dbReference type="InterPro" id="IPR036770">
    <property type="entry name" value="Ankyrin_rpt-contain_sf"/>
</dbReference>
<dbReference type="SUPFAM" id="SSF48403">
    <property type="entry name" value="Ankyrin repeat"/>
    <property type="match status" value="1"/>
</dbReference>
<dbReference type="PROSITE" id="PS50297">
    <property type="entry name" value="ANK_REP_REGION"/>
    <property type="match status" value="1"/>
</dbReference>
<evidence type="ECO:0000256" key="4">
    <source>
        <dbReference type="PROSITE-ProRule" id="PRU00023"/>
    </source>
</evidence>
<dbReference type="PANTHER" id="PTHR12447">
    <property type="entry name" value="ANKYRIN REPEAT DOMAIN-CONTAINING PROTEIN 13"/>
    <property type="match status" value="1"/>
</dbReference>
<dbReference type="InterPro" id="IPR021832">
    <property type="entry name" value="ANKRD13"/>
</dbReference>
<feature type="region of interest" description="Disordered" evidence="5">
    <location>
        <begin position="1"/>
        <end position="32"/>
    </location>
</feature>
<evidence type="ECO:0000256" key="5">
    <source>
        <dbReference type="SAM" id="MobiDB-lite"/>
    </source>
</evidence>
<evidence type="ECO:0000256" key="1">
    <source>
        <dbReference type="ARBA" id="ARBA00004308"/>
    </source>
</evidence>
<dbReference type="GO" id="GO:0005737">
    <property type="term" value="C:cytoplasm"/>
    <property type="evidence" value="ECO:0007669"/>
    <property type="project" value="TreeGrafter"/>
</dbReference>
<comment type="subcellular location">
    <subcellularLocation>
        <location evidence="1">Endomembrane system</location>
    </subcellularLocation>
</comment>
<keyword evidence="8" id="KW-1185">Reference proteome</keyword>
<feature type="compositionally biased region" description="Polar residues" evidence="5">
    <location>
        <begin position="549"/>
        <end position="568"/>
    </location>
</feature>
<evidence type="ECO:0000313" key="7">
    <source>
        <dbReference type="EMBL" id="KAJ3705332.1"/>
    </source>
</evidence>
<dbReference type="PROSITE" id="PS50088">
    <property type="entry name" value="ANK_REPEAT"/>
    <property type="match status" value="1"/>
</dbReference>
<proteinExistence type="predicted"/>
<evidence type="ECO:0000256" key="3">
    <source>
        <dbReference type="ARBA" id="ARBA00023136"/>
    </source>
</evidence>
<dbReference type="Pfam" id="PF12796">
    <property type="entry name" value="Ank_2"/>
    <property type="match status" value="1"/>
</dbReference>
<reference evidence="7 8" key="1">
    <citation type="journal article" date="2022" name="Cell">
        <title>Repeat-based holocentromeres influence genome architecture and karyotype evolution.</title>
        <authorList>
            <person name="Hofstatter P.G."/>
            <person name="Thangavel G."/>
            <person name="Lux T."/>
            <person name="Neumann P."/>
            <person name="Vondrak T."/>
            <person name="Novak P."/>
            <person name="Zhang M."/>
            <person name="Costa L."/>
            <person name="Castellani M."/>
            <person name="Scott A."/>
            <person name="Toegelov H."/>
            <person name="Fuchs J."/>
            <person name="Mata-Sucre Y."/>
            <person name="Dias Y."/>
            <person name="Vanzela A.L.L."/>
            <person name="Huettel B."/>
            <person name="Almeida C.C.S."/>
            <person name="Simkova H."/>
            <person name="Souza G."/>
            <person name="Pedrosa-Harand A."/>
            <person name="Macas J."/>
            <person name="Mayer K.F.X."/>
            <person name="Houben A."/>
            <person name="Marques A."/>
        </authorList>
    </citation>
    <scope>NUCLEOTIDE SEQUENCE [LARGE SCALE GENOMIC DNA]</scope>
    <source>
        <strain evidence="7">RhyTen1mFocal</strain>
    </source>
</reference>
<protein>
    <recommendedName>
        <fullName evidence="6">Ankyrin repeat domain-containing protein</fullName>
    </recommendedName>
</protein>
<feature type="compositionally biased region" description="Polar residues" evidence="5">
    <location>
        <begin position="18"/>
        <end position="32"/>
    </location>
</feature>
<keyword evidence="3" id="KW-0472">Membrane</keyword>
<dbReference type="Gene3D" id="1.25.40.20">
    <property type="entry name" value="Ankyrin repeat-containing domain"/>
    <property type="match status" value="1"/>
</dbReference>
<gene>
    <name evidence="7" type="ORF">LUZ61_009037</name>
</gene>
<dbReference type="InterPro" id="IPR055285">
    <property type="entry name" value="ANKRD13_C"/>
</dbReference>
<dbReference type="GO" id="GO:0012505">
    <property type="term" value="C:endomembrane system"/>
    <property type="evidence" value="ECO:0007669"/>
    <property type="project" value="UniProtKB-SubCell"/>
</dbReference>
<evidence type="ECO:0000256" key="2">
    <source>
        <dbReference type="ARBA" id="ARBA00022737"/>
    </source>
</evidence>
<sequence>MATEVKTQKRQNQQQQTSPNGASPTLNPSDYSHSPAHHFVLLNNGARLSALLASLPFLSHPSTILSLTDSVRESSLAASVSSVLDRRDVPGNDTPLHLAVRLNRPHLASLLLQAGADPSLQNASGWSPLHLAISLERHRLSKLMLKHYRLIAWAKLRRRLHLLLPALRQMQDSYLEISFRLESPIVPFLSRAAPSDTCRVWKRGTNVRADVSLAGFDGLRPRRAERSFVFLAAPEDPKLPIGSLLVLHHSHREVHDIFSGIEDTESDDELIADSTACRPGLNITSAELVPRTSWRGKEKTELVAGTWKARSYDLNNILFTFKTLQTEESNDNVENNNDDHEDNYNDDVILEEEDVMMPLRIREDDGEFLVADIAPPRRSCYEPRRRSRVAEEADVGRRRRSVDVAVPPPRLKEERNRWERKVKCKEKETVKSLRPTVWLTEEFPLKIEEILPLLDILSNGVRAVRRLRELLTNKFPPGTFPVKVAIPVVPTIRVVVTFTKFVPLQPEQFFTPLSSPSLLERKEEKEERLKQKKKETSYRASSWLKWGTSTNNSQNKSTLSRSKSVSPSEGTTVAAGTAETIDPFLIPSDYSWVHMGSKNQAMKKSSSRKGKI</sequence>
<keyword evidence="2" id="KW-0677">Repeat</keyword>
<dbReference type="PANTHER" id="PTHR12447:SF7">
    <property type="entry name" value="ANKYRIN REPEAT FAMILY PROTEIN"/>
    <property type="match status" value="1"/>
</dbReference>
<dbReference type="AlphaFoldDB" id="A0AAD5ZWH7"/>
<feature type="region of interest" description="Disordered" evidence="5">
    <location>
        <begin position="549"/>
        <end position="577"/>
    </location>
</feature>
<dbReference type="SMART" id="SM00248">
    <property type="entry name" value="ANK"/>
    <property type="match status" value="2"/>
</dbReference>
<accession>A0AAD5ZWH7</accession>
<comment type="caution">
    <text evidence="7">The sequence shown here is derived from an EMBL/GenBank/DDBJ whole genome shotgun (WGS) entry which is preliminary data.</text>
</comment>
<organism evidence="7 8">
    <name type="scientific">Rhynchospora tenuis</name>
    <dbReference type="NCBI Taxonomy" id="198213"/>
    <lineage>
        <taxon>Eukaryota</taxon>
        <taxon>Viridiplantae</taxon>
        <taxon>Streptophyta</taxon>
        <taxon>Embryophyta</taxon>
        <taxon>Tracheophyta</taxon>
        <taxon>Spermatophyta</taxon>
        <taxon>Magnoliopsida</taxon>
        <taxon>Liliopsida</taxon>
        <taxon>Poales</taxon>
        <taxon>Cyperaceae</taxon>
        <taxon>Cyperoideae</taxon>
        <taxon>Rhynchosporeae</taxon>
        <taxon>Rhynchospora</taxon>
    </lineage>
</organism>
<dbReference type="InterPro" id="IPR002110">
    <property type="entry name" value="Ankyrin_rpt"/>
</dbReference>
<dbReference type="EMBL" id="JAMRDG010000001">
    <property type="protein sequence ID" value="KAJ3705332.1"/>
    <property type="molecule type" value="Genomic_DNA"/>
</dbReference>
<evidence type="ECO:0000313" key="8">
    <source>
        <dbReference type="Proteomes" id="UP001210211"/>
    </source>
</evidence>
<feature type="repeat" description="ANK" evidence="4">
    <location>
        <begin position="91"/>
        <end position="123"/>
    </location>
</feature>
<keyword evidence="4" id="KW-0040">ANK repeat</keyword>
<evidence type="ECO:0000259" key="6">
    <source>
        <dbReference type="Pfam" id="PF11904"/>
    </source>
</evidence>